<sequence length="200" mass="22477">MPGGKVTGKSSGKPSRQLLFSEALQLLRPASPAAGLNRLEQPPTMSDTEQTTTMDHILQEITAVSGSLEGMDTAITSLTTKTKSMRLDIAGFQSRVTGLEHRMSSLTELTFDPPLEFQRVHQLGPRRQYGTSRPRPIIACLLRHGQARKLLSAAQAHRPFRAESYEIRVMADYSKDTNERRKVFLALRQRLRQLEVKYCL</sequence>
<dbReference type="Gene3D" id="3.30.70.1820">
    <property type="entry name" value="L1 transposable element, RRM domain"/>
    <property type="match status" value="1"/>
</dbReference>
<accession>A0AAV7UX58</accession>
<gene>
    <name evidence="1" type="ORF">NDU88_002983</name>
</gene>
<organism evidence="1 2">
    <name type="scientific">Pleurodeles waltl</name>
    <name type="common">Iberian ribbed newt</name>
    <dbReference type="NCBI Taxonomy" id="8319"/>
    <lineage>
        <taxon>Eukaryota</taxon>
        <taxon>Metazoa</taxon>
        <taxon>Chordata</taxon>
        <taxon>Craniata</taxon>
        <taxon>Vertebrata</taxon>
        <taxon>Euteleostomi</taxon>
        <taxon>Amphibia</taxon>
        <taxon>Batrachia</taxon>
        <taxon>Caudata</taxon>
        <taxon>Salamandroidea</taxon>
        <taxon>Salamandridae</taxon>
        <taxon>Pleurodelinae</taxon>
        <taxon>Pleurodeles</taxon>
    </lineage>
</organism>
<evidence type="ECO:0000313" key="2">
    <source>
        <dbReference type="Proteomes" id="UP001066276"/>
    </source>
</evidence>
<proteinExistence type="predicted"/>
<evidence type="ECO:0000313" key="1">
    <source>
        <dbReference type="EMBL" id="KAJ1193687.1"/>
    </source>
</evidence>
<dbReference type="AlphaFoldDB" id="A0AAV7UX58"/>
<name>A0AAV7UX58_PLEWA</name>
<reference evidence="1" key="1">
    <citation type="journal article" date="2022" name="bioRxiv">
        <title>Sequencing and chromosome-scale assembly of the giantPleurodeles waltlgenome.</title>
        <authorList>
            <person name="Brown T."/>
            <person name="Elewa A."/>
            <person name="Iarovenko S."/>
            <person name="Subramanian E."/>
            <person name="Araus A.J."/>
            <person name="Petzold A."/>
            <person name="Susuki M."/>
            <person name="Suzuki K.-i.T."/>
            <person name="Hayashi T."/>
            <person name="Toyoda A."/>
            <person name="Oliveira C."/>
            <person name="Osipova E."/>
            <person name="Leigh N.D."/>
            <person name="Simon A."/>
            <person name="Yun M.H."/>
        </authorList>
    </citation>
    <scope>NUCLEOTIDE SEQUENCE</scope>
    <source>
        <strain evidence="1">20211129_DDA</strain>
        <tissue evidence="1">Liver</tissue>
    </source>
</reference>
<comment type="caution">
    <text evidence="1">The sequence shown here is derived from an EMBL/GenBank/DDBJ whole genome shotgun (WGS) entry which is preliminary data.</text>
</comment>
<protein>
    <submittedName>
        <fullName evidence="1">Uncharacterized protein</fullName>
    </submittedName>
</protein>
<dbReference type="Proteomes" id="UP001066276">
    <property type="component" value="Chromosome 2_2"/>
</dbReference>
<keyword evidence="2" id="KW-1185">Reference proteome</keyword>
<dbReference type="EMBL" id="JANPWB010000004">
    <property type="protein sequence ID" value="KAJ1193687.1"/>
    <property type="molecule type" value="Genomic_DNA"/>
</dbReference>